<dbReference type="RefSeq" id="WP_281242934.1">
    <property type="nucleotide sequence ID" value="NZ_FNMZ01000007.1"/>
</dbReference>
<name>A0A1H3CXZ3_9RHOB</name>
<keyword evidence="3" id="KW-1185">Reference proteome</keyword>
<gene>
    <name evidence="2" type="ORF">SAMN05444336_10736</name>
</gene>
<organism evidence="2 3">
    <name type="scientific">Albimonas donghaensis</name>
    <dbReference type="NCBI Taxonomy" id="356660"/>
    <lineage>
        <taxon>Bacteria</taxon>
        <taxon>Pseudomonadati</taxon>
        <taxon>Pseudomonadota</taxon>
        <taxon>Alphaproteobacteria</taxon>
        <taxon>Rhodobacterales</taxon>
        <taxon>Paracoccaceae</taxon>
        <taxon>Albimonas</taxon>
    </lineage>
</organism>
<proteinExistence type="predicted"/>
<dbReference type="EMBL" id="FNMZ01000007">
    <property type="protein sequence ID" value="SDX59093.1"/>
    <property type="molecule type" value="Genomic_DNA"/>
</dbReference>
<protein>
    <submittedName>
        <fullName evidence="2">Uncharacterized protein</fullName>
    </submittedName>
</protein>
<evidence type="ECO:0000313" key="2">
    <source>
        <dbReference type="EMBL" id="SDX59093.1"/>
    </source>
</evidence>
<keyword evidence="1" id="KW-0472">Membrane</keyword>
<dbReference type="AlphaFoldDB" id="A0A1H3CXZ3"/>
<evidence type="ECO:0000313" key="3">
    <source>
        <dbReference type="Proteomes" id="UP000199118"/>
    </source>
</evidence>
<feature type="transmembrane region" description="Helical" evidence="1">
    <location>
        <begin position="23"/>
        <end position="42"/>
    </location>
</feature>
<dbReference type="Proteomes" id="UP000199118">
    <property type="component" value="Unassembled WGS sequence"/>
</dbReference>
<reference evidence="2 3" key="1">
    <citation type="submission" date="2016-10" db="EMBL/GenBank/DDBJ databases">
        <authorList>
            <person name="de Groot N.N."/>
        </authorList>
    </citation>
    <scope>NUCLEOTIDE SEQUENCE [LARGE SCALE GENOMIC DNA]</scope>
    <source>
        <strain evidence="2 3">DSM 17890</strain>
    </source>
</reference>
<sequence>MKAIARIAASAMDQAPEQALEDALGLAAICLLIGLGFAATGLA</sequence>
<evidence type="ECO:0000256" key="1">
    <source>
        <dbReference type="SAM" id="Phobius"/>
    </source>
</evidence>
<keyword evidence="1" id="KW-1133">Transmembrane helix</keyword>
<accession>A0A1H3CXZ3</accession>
<keyword evidence="1" id="KW-0812">Transmembrane</keyword>